<evidence type="ECO:0000256" key="2">
    <source>
        <dbReference type="SAM" id="MobiDB-lite"/>
    </source>
</evidence>
<feature type="region of interest" description="Disordered" evidence="2">
    <location>
        <begin position="1"/>
        <end position="69"/>
    </location>
</feature>
<dbReference type="PANTHER" id="PTHR15545:SF8">
    <property type="entry name" value="SLO-INTERACTING PROTEIN 1"/>
    <property type="match status" value="1"/>
</dbReference>
<dbReference type="PANTHER" id="PTHR15545">
    <property type="entry name" value="PDZ DOMAIN CONTAINING RING FINGER PROTEIN 3, 4"/>
    <property type="match status" value="1"/>
</dbReference>
<feature type="compositionally biased region" description="Low complexity" evidence="2">
    <location>
        <begin position="136"/>
        <end position="145"/>
    </location>
</feature>
<evidence type="ECO:0000256" key="1">
    <source>
        <dbReference type="SAM" id="Coils"/>
    </source>
</evidence>
<evidence type="ECO:0000313" key="3">
    <source>
        <dbReference type="Proteomes" id="UP000887577"/>
    </source>
</evidence>
<feature type="compositionally biased region" description="Polar residues" evidence="2">
    <location>
        <begin position="59"/>
        <end position="68"/>
    </location>
</feature>
<keyword evidence="3" id="KW-1185">Reference proteome</keyword>
<keyword evidence="1" id="KW-0175">Coiled coil</keyword>
<dbReference type="Proteomes" id="UP000887577">
    <property type="component" value="Unplaced"/>
</dbReference>
<dbReference type="WBParaSite" id="PSU_v2.g386.t1">
    <property type="protein sequence ID" value="PSU_v2.g386.t1"/>
    <property type="gene ID" value="PSU_v2.g386"/>
</dbReference>
<feature type="compositionally biased region" description="Polar residues" evidence="2">
    <location>
        <begin position="147"/>
        <end position="159"/>
    </location>
</feature>
<organism evidence="3 4">
    <name type="scientific">Panagrolaimus superbus</name>
    <dbReference type="NCBI Taxonomy" id="310955"/>
    <lineage>
        <taxon>Eukaryota</taxon>
        <taxon>Metazoa</taxon>
        <taxon>Ecdysozoa</taxon>
        <taxon>Nematoda</taxon>
        <taxon>Chromadorea</taxon>
        <taxon>Rhabditida</taxon>
        <taxon>Tylenchina</taxon>
        <taxon>Panagrolaimomorpha</taxon>
        <taxon>Panagrolaimoidea</taxon>
        <taxon>Panagrolaimidae</taxon>
        <taxon>Panagrolaimus</taxon>
    </lineage>
</organism>
<feature type="coiled-coil region" evidence="1">
    <location>
        <begin position="69"/>
        <end position="110"/>
    </location>
</feature>
<dbReference type="InterPro" id="IPR051971">
    <property type="entry name" value="E3_ubiquitin-PDZ_ligase"/>
</dbReference>
<dbReference type="AlphaFoldDB" id="A0A914YV59"/>
<feature type="region of interest" description="Disordered" evidence="2">
    <location>
        <begin position="136"/>
        <end position="160"/>
    </location>
</feature>
<evidence type="ECO:0000313" key="4">
    <source>
        <dbReference type="WBParaSite" id="PSU_v2.g386.t1"/>
    </source>
</evidence>
<proteinExistence type="predicted"/>
<accession>A0A914YV59</accession>
<sequence length="523" mass="59064">MMKMKKLQTTGSTNNAALSPLPENDDGDGQLTENSGFEKDSGLSRATDSDPDLIGLLAPTQSSQTGTSDKALEHELAFLRKEMETIRLECDRLLNKHNSAEKRVAQQVQQATNLMHTIDRLTAPQSPYHQILNSTGTSVTSSPTPQYFPQQPSNGSQFSPHMGYERRTTRHPITNPYHPSGNPHASVVATIGVNGRIRPLQHEETSSAYNTGGDSCRSTPLKGEYAHVIDTTTNTPPRRPIHLTTKERVIEPPLSPTSENQYHTIETPMSNATTVHFRPSGSIITNHPPFPTTSIPRREKIHMQQQQQQQQLQQQQQHPQIFYKPGDIMYTSPENLAETIALQQRLLRQAMVDQAHHNKPGSSKHIHGQAMFSKQNEKIDPSQKYEWKVKRRSDGTCYITRKPLRNQLLKAREEQLNKERHGLSTDDDAASELKTGRFWSREERKRHLERAREKKANKMQIAMQKAVVNPSEQMIMQLSNRKQMRRSGRQLFDKFTTLQEFLAHGSHDPSAAPIGGILSVTTV</sequence>
<protein>
    <submittedName>
        <fullName evidence="4">Uncharacterized protein</fullName>
    </submittedName>
</protein>
<reference evidence="4" key="1">
    <citation type="submission" date="2022-11" db="UniProtKB">
        <authorList>
            <consortium name="WormBaseParasite"/>
        </authorList>
    </citation>
    <scope>IDENTIFICATION</scope>
</reference>
<name>A0A914YV59_9BILA</name>
<feature type="compositionally biased region" description="Polar residues" evidence="2">
    <location>
        <begin position="7"/>
        <end position="17"/>
    </location>
</feature>